<dbReference type="Proteomes" id="UP000054558">
    <property type="component" value="Unassembled WGS sequence"/>
</dbReference>
<dbReference type="OrthoDB" id="2441208at2759"/>
<keyword evidence="2" id="KW-1185">Reference proteome</keyword>
<evidence type="ECO:0000313" key="2">
    <source>
        <dbReference type="Proteomes" id="UP000054558"/>
    </source>
</evidence>
<organism evidence="1 2">
    <name type="scientific">Klebsormidium nitens</name>
    <name type="common">Green alga</name>
    <name type="synonym">Ulothrix nitens</name>
    <dbReference type="NCBI Taxonomy" id="105231"/>
    <lineage>
        <taxon>Eukaryota</taxon>
        <taxon>Viridiplantae</taxon>
        <taxon>Streptophyta</taxon>
        <taxon>Klebsormidiophyceae</taxon>
        <taxon>Klebsormidiales</taxon>
        <taxon>Klebsormidiaceae</taxon>
        <taxon>Klebsormidium</taxon>
    </lineage>
</organism>
<reference evidence="1 2" key="1">
    <citation type="journal article" date="2014" name="Nat. Commun.">
        <title>Klebsormidium flaccidum genome reveals primary factors for plant terrestrial adaptation.</title>
        <authorList>
            <person name="Hori K."/>
            <person name="Maruyama F."/>
            <person name="Fujisawa T."/>
            <person name="Togashi T."/>
            <person name="Yamamoto N."/>
            <person name="Seo M."/>
            <person name="Sato S."/>
            <person name="Yamada T."/>
            <person name="Mori H."/>
            <person name="Tajima N."/>
            <person name="Moriyama T."/>
            <person name="Ikeuchi M."/>
            <person name="Watanabe M."/>
            <person name="Wada H."/>
            <person name="Kobayashi K."/>
            <person name="Saito M."/>
            <person name="Masuda T."/>
            <person name="Sasaki-Sekimoto Y."/>
            <person name="Mashiguchi K."/>
            <person name="Awai K."/>
            <person name="Shimojima M."/>
            <person name="Masuda S."/>
            <person name="Iwai M."/>
            <person name="Nobusawa T."/>
            <person name="Narise T."/>
            <person name="Kondo S."/>
            <person name="Saito H."/>
            <person name="Sato R."/>
            <person name="Murakawa M."/>
            <person name="Ihara Y."/>
            <person name="Oshima-Yamada Y."/>
            <person name="Ohtaka K."/>
            <person name="Satoh M."/>
            <person name="Sonobe K."/>
            <person name="Ishii M."/>
            <person name="Ohtani R."/>
            <person name="Kanamori-Sato M."/>
            <person name="Honoki R."/>
            <person name="Miyazaki D."/>
            <person name="Mochizuki H."/>
            <person name="Umetsu J."/>
            <person name="Higashi K."/>
            <person name="Shibata D."/>
            <person name="Kamiya Y."/>
            <person name="Sato N."/>
            <person name="Nakamura Y."/>
            <person name="Tabata S."/>
            <person name="Ida S."/>
            <person name="Kurokawa K."/>
            <person name="Ohta H."/>
        </authorList>
    </citation>
    <scope>NUCLEOTIDE SEQUENCE [LARGE SCALE GENOMIC DNA]</scope>
    <source>
        <strain evidence="1 2">NIES-2285</strain>
    </source>
</reference>
<proteinExistence type="predicted"/>
<name>A0A1Y1IV14_KLENI</name>
<protein>
    <submittedName>
        <fullName evidence="1">Uncharacterized protein</fullName>
    </submittedName>
</protein>
<evidence type="ECO:0000313" key="1">
    <source>
        <dbReference type="EMBL" id="GAQ92527.1"/>
    </source>
</evidence>
<dbReference type="AlphaFoldDB" id="A0A1Y1IV14"/>
<accession>A0A1Y1IV14</accession>
<sequence length="507" mass="57297">MKQIYNQVVTLHEKGGCNAVIESLLKGFSVNPVQNALWGWKGGNTESGNVYRSILPEIMHQLDHGVIPMLFELVGNYAKDKFGAKKGNKRLALANKRFLSFRNTHPGLRLPNIDFLGGSSFVTAFEHRHSLSVAVYAVVGVFTLPNGRDEITPLFRDFADVYLDFAVRHKTSGHTDESLAKVDADWDRVLAKMKRILPYQASGWGTVKVHTNAHSTESVSLKGLSGEYSADNYESSHKRTAKNPFRASNKNQMQMQMVKHVTDRLRLLKAGKDEFIPTRKETALRKRARAQRTNLLSVKSRPLRLFRLSSQSLRDGNRDPVLLEQPELVHLERVLRAHLGGNPRGNQALLANLPTVQDAKVRRHKTLAIARARQPDGSLKTELARANPCFGQNKRPVFSDVVVNGAGPERQGQLARTEWYAQLRLLFTCVDHRGMKRAFAFVKWYQRTGPQDGTKSVRLKWEMVKGLDGVEQVRYDVIGLQTIKRLEHILPDPNNEGLFYVNETRLV</sequence>
<dbReference type="EMBL" id="DF237989">
    <property type="protein sequence ID" value="GAQ92527.1"/>
    <property type="molecule type" value="Genomic_DNA"/>
</dbReference>
<gene>
    <name evidence="1" type="ORF">KFL_010400020</name>
</gene>